<evidence type="ECO:0000313" key="2">
    <source>
        <dbReference type="Proteomes" id="UP000717328"/>
    </source>
</evidence>
<protein>
    <submittedName>
        <fullName evidence="1">Uncharacterized protein</fullName>
    </submittedName>
</protein>
<reference evidence="1" key="1">
    <citation type="submission" date="2021-02" db="EMBL/GenBank/DDBJ databases">
        <authorList>
            <person name="Nieuwenhuis M."/>
            <person name="Van De Peppel L.J.J."/>
        </authorList>
    </citation>
    <scope>NUCLEOTIDE SEQUENCE</scope>
    <source>
        <strain evidence="1">D49</strain>
    </source>
</reference>
<gene>
    <name evidence="1" type="ORF">H0H81_010886</name>
</gene>
<evidence type="ECO:0000313" key="1">
    <source>
        <dbReference type="EMBL" id="KAG5635552.1"/>
    </source>
</evidence>
<dbReference type="Proteomes" id="UP000717328">
    <property type="component" value="Unassembled WGS sequence"/>
</dbReference>
<accession>A0A9P7FNT1</accession>
<reference evidence="1" key="2">
    <citation type="submission" date="2021-10" db="EMBL/GenBank/DDBJ databases">
        <title>Phylogenomics reveals ancestral predisposition of the termite-cultivated fungus Termitomyces towards a domesticated lifestyle.</title>
        <authorList>
            <person name="Auxier B."/>
            <person name="Grum-Grzhimaylo A."/>
            <person name="Cardenas M.E."/>
            <person name="Lodge J.D."/>
            <person name="Laessoe T."/>
            <person name="Pedersen O."/>
            <person name="Smith M.E."/>
            <person name="Kuyper T.W."/>
            <person name="Franco-Molano E.A."/>
            <person name="Baroni T.J."/>
            <person name="Aanen D.K."/>
        </authorList>
    </citation>
    <scope>NUCLEOTIDE SEQUENCE</scope>
    <source>
        <strain evidence="1">D49</strain>
    </source>
</reference>
<organism evidence="1 2">
    <name type="scientific">Sphagnurus paluster</name>
    <dbReference type="NCBI Taxonomy" id="117069"/>
    <lineage>
        <taxon>Eukaryota</taxon>
        <taxon>Fungi</taxon>
        <taxon>Dikarya</taxon>
        <taxon>Basidiomycota</taxon>
        <taxon>Agaricomycotina</taxon>
        <taxon>Agaricomycetes</taxon>
        <taxon>Agaricomycetidae</taxon>
        <taxon>Agaricales</taxon>
        <taxon>Tricholomatineae</taxon>
        <taxon>Lyophyllaceae</taxon>
        <taxon>Sphagnurus</taxon>
    </lineage>
</organism>
<sequence length="251" mass="27954">MSTRKIILLMARVAGVDVRTSRCGAVLDVGFLGMFANAPEDNFTPEELAEIYRVLLKMLLSGNTSHRREGDKALQLFVRSIMNSSARSPFIKALSLWKPNDISALVGCLIHVVTPTWYAHFCGEAVHPDADHTLAEPRFVESLLIALRRVTFIDKDALHSVVRAGYLDFLTFSAGKEERNTFVRAILCHHQLAVDILSAKASRYKSCEVVKAFDMLSFESREFISKVFQGTADCTGDQLYTFFTAGLVSVK</sequence>
<name>A0A9P7FNT1_9AGAR</name>
<comment type="caution">
    <text evidence="1">The sequence shown here is derived from an EMBL/GenBank/DDBJ whole genome shotgun (WGS) entry which is preliminary data.</text>
</comment>
<keyword evidence="2" id="KW-1185">Reference proteome</keyword>
<dbReference type="EMBL" id="JABCKI010006066">
    <property type="protein sequence ID" value="KAG5635552.1"/>
    <property type="molecule type" value="Genomic_DNA"/>
</dbReference>
<proteinExistence type="predicted"/>
<dbReference type="AlphaFoldDB" id="A0A9P7FNT1"/>